<accession>A0A3P4APE7</accession>
<dbReference type="Proteomes" id="UP000279841">
    <property type="component" value="Chromosome"/>
</dbReference>
<gene>
    <name evidence="1" type="ORF">TTHN1_00019</name>
</gene>
<reference evidence="1 2" key="1">
    <citation type="submission" date="2018-10" db="EMBL/GenBank/DDBJ databases">
        <authorList>
            <person name="Peiro R."/>
            <person name="Begona"/>
            <person name="Cbmso G."/>
            <person name="Lopez M."/>
            <person name="Gonzalez S."/>
            <person name="Sacristan E."/>
            <person name="Castillo E."/>
        </authorList>
    </citation>
    <scope>NUCLEOTIDE SEQUENCE [LARGE SCALE GENOMIC DNA]</scope>
    <source>
        <strain evidence="1">TTHNAR1</strain>
    </source>
</reference>
<protein>
    <submittedName>
        <fullName evidence="1">Uncharacterized protein</fullName>
    </submittedName>
</protein>
<evidence type="ECO:0000313" key="2">
    <source>
        <dbReference type="Proteomes" id="UP000279841"/>
    </source>
</evidence>
<sequence length="38" mass="4302">MEPETLLKLRFLSDLTPGPEGLPLFLLTEIQGRVKSYV</sequence>
<evidence type="ECO:0000313" key="1">
    <source>
        <dbReference type="EMBL" id="VCU52274.1"/>
    </source>
</evidence>
<dbReference type="AlphaFoldDB" id="A0A3P4APE7"/>
<proteinExistence type="predicted"/>
<name>A0A3P4APE7_THETH</name>
<organism evidence="1 2">
    <name type="scientific">Thermus thermophilus</name>
    <dbReference type="NCBI Taxonomy" id="274"/>
    <lineage>
        <taxon>Bacteria</taxon>
        <taxon>Thermotogati</taxon>
        <taxon>Deinococcota</taxon>
        <taxon>Deinococci</taxon>
        <taxon>Thermales</taxon>
        <taxon>Thermaceae</taxon>
        <taxon>Thermus</taxon>
    </lineage>
</organism>
<dbReference type="EMBL" id="LR027517">
    <property type="protein sequence ID" value="VCU52274.1"/>
    <property type="molecule type" value="Genomic_DNA"/>
</dbReference>